<sequence>MHARVEGIAEAAPSSSTRRGGGPPGDACRSREKDHRRPGFHEERGRRETIRIWRRGWAEREGEGAGRGGEEEPKARKYILD</sequence>
<feature type="compositionally biased region" description="Basic and acidic residues" evidence="1">
    <location>
        <begin position="28"/>
        <end position="81"/>
    </location>
</feature>
<evidence type="ECO:0000313" key="2">
    <source>
        <dbReference type="EMBL" id="KAL0112108.1"/>
    </source>
</evidence>
<dbReference type="EMBL" id="JADYXP020000013">
    <property type="protein sequence ID" value="KAL0112108.1"/>
    <property type="molecule type" value="Genomic_DNA"/>
</dbReference>
<protein>
    <recommendedName>
        <fullName evidence="4">Histone H3</fullName>
    </recommendedName>
</protein>
<organism evidence="2 3">
    <name type="scientific">Cardiocondyla obscurior</name>
    <dbReference type="NCBI Taxonomy" id="286306"/>
    <lineage>
        <taxon>Eukaryota</taxon>
        <taxon>Metazoa</taxon>
        <taxon>Ecdysozoa</taxon>
        <taxon>Arthropoda</taxon>
        <taxon>Hexapoda</taxon>
        <taxon>Insecta</taxon>
        <taxon>Pterygota</taxon>
        <taxon>Neoptera</taxon>
        <taxon>Endopterygota</taxon>
        <taxon>Hymenoptera</taxon>
        <taxon>Apocrita</taxon>
        <taxon>Aculeata</taxon>
        <taxon>Formicoidea</taxon>
        <taxon>Formicidae</taxon>
        <taxon>Myrmicinae</taxon>
        <taxon>Cardiocondyla</taxon>
    </lineage>
</organism>
<evidence type="ECO:0000256" key="1">
    <source>
        <dbReference type="SAM" id="MobiDB-lite"/>
    </source>
</evidence>
<reference evidence="2 3" key="1">
    <citation type="submission" date="2023-03" db="EMBL/GenBank/DDBJ databases">
        <title>High recombination rates correlate with genetic variation in Cardiocondyla obscurior ants.</title>
        <authorList>
            <person name="Errbii M."/>
        </authorList>
    </citation>
    <scope>NUCLEOTIDE SEQUENCE [LARGE SCALE GENOMIC DNA]</scope>
    <source>
        <strain evidence="2">Alpha-2009</strain>
        <tissue evidence="2">Whole body</tissue>
    </source>
</reference>
<keyword evidence="3" id="KW-1185">Reference proteome</keyword>
<dbReference type="AlphaFoldDB" id="A0AAW2F862"/>
<evidence type="ECO:0008006" key="4">
    <source>
        <dbReference type="Google" id="ProtNLM"/>
    </source>
</evidence>
<feature type="region of interest" description="Disordered" evidence="1">
    <location>
        <begin position="1"/>
        <end position="81"/>
    </location>
</feature>
<evidence type="ECO:0000313" key="3">
    <source>
        <dbReference type="Proteomes" id="UP001430953"/>
    </source>
</evidence>
<dbReference type="Proteomes" id="UP001430953">
    <property type="component" value="Unassembled WGS sequence"/>
</dbReference>
<comment type="caution">
    <text evidence="2">The sequence shown here is derived from an EMBL/GenBank/DDBJ whole genome shotgun (WGS) entry which is preliminary data.</text>
</comment>
<accession>A0AAW2F862</accession>
<gene>
    <name evidence="2" type="ORF">PUN28_013381</name>
</gene>
<proteinExistence type="predicted"/>
<name>A0AAW2F862_9HYME</name>